<evidence type="ECO:0000256" key="3">
    <source>
        <dbReference type="ARBA" id="ARBA00022737"/>
    </source>
</evidence>
<feature type="region of interest" description="Disordered" evidence="11">
    <location>
        <begin position="274"/>
        <end position="308"/>
    </location>
</feature>
<feature type="region of interest" description="Disordered" evidence="11">
    <location>
        <begin position="96"/>
        <end position="115"/>
    </location>
</feature>
<feature type="compositionally biased region" description="Low complexity" evidence="11">
    <location>
        <begin position="463"/>
        <end position="472"/>
    </location>
</feature>
<feature type="region of interest" description="Disordered" evidence="11">
    <location>
        <begin position="490"/>
        <end position="526"/>
    </location>
</feature>
<dbReference type="Pfam" id="PF00096">
    <property type="entry name" value="zf-C2H2"/>
    <property type="match status" value="2"/>
</dbReference>
<dbReference type="PANTHER" id="PTHR23233:SF84">
    <property type="entry name" value="FI23031P1"/>
    <property type="match status" value="1"/>
</dbReference>
<feature type="compositionally biased region" description="Polar residues" evidence="11">
    <location>
        <begin position="223"/>
        <end position="233"/>
    </location>
</feature>
<dbReference type="EMBL" id="JAFCIX010000110">
    <property type="protein sequence ID" value="KAH6598362.1"/>
    <property type="molecule type" value="Genomic_DNA"/>
</dbReference>
<dbReference type="InterPro" id="IPR013087">
    <property type="entry name" value="Znf_C2H2_type"/>
</dbReference>
<feature type="region of interest" description="Disordered" evidence="11">
    <location>
        <begin position="944"/>
        <end position="1041"/>
    </location>
</feature>
<feature type="region of interest" description="Disordered" evidence="11">
    <location>
        <begin position="398"/>
        <end position="434"/>
    </location>
</feature>
<keyword evidence="14" id="KW-1185">Reference proteome</keyword>
<feature type="compositionally biased region" description="Basic and acidic residues" evidence="11">
    <location>
        <begin position="239"/>
        <end position="250"/>
    </location>
</feature>
<protein>
    <recommendedName>
        <fullName evidence="12">C2H2-type domain-containing protein</fullName>
    </recommendedName>
</protein>
<feature type="compositionally biased region" description="Polar residues" evidence="11">
    <location>
        <begin position="102"/>
        <end position="115"/>
    </location>
</feature>
<evidence type="ECO:0000256" key="7">
    <source>
        <dbReference type="ARBA" id="ARBA00023163"/>
    </source>
</evidence>
<feature type="compositionally biased region" description="Polar residues" evidence="11">
    <location>
        <begin position="67"/>
        <end position="78"/>
    </location>
</feature>
<comment type="similarity">
    <text evidence="9">Belongs to the sal C2H2-type zinc-finger protein family.</text>
</comment>
<feature type="compositionally biased region" description="Polar residues" evidence="11">
    <location>
        <begin position="274"/>
        <end position="291"/>
    </location>
</feature>
<evidence type="ECO:0000313" key="13">
    <source>
        <dbReference type="EMBL" id="KAH6598362.1"/>
    </source>
</evidence>
<evidence type="ECO:0000256" key="6">
    <source>
        <dbReference type="ARBA" id="ARBA00023015"/>
    </source>
</evidence>
<feature type="compositionally biased region" description="Polar residues" evidence="11">
    <location>
        <begin position="1017"/>
        <end position="1027"/>
    </location>
</feature>
<feature type="domain" description="C2H2-type" evidence="12">
    <location>
        <begin position="701"/>
        <end position="728"/>
    </location>
</feature>
<keyword evidence="3" id="KW-0677">Repeat</keyword>
<feature type="region of interest" description="Disordered" evidence="11">
    <location>
        <begin position="447"/>
        <end position="472"/>
    </location>
</feature>
<feature type="compositionally biased region" description="Polar residues" evidence="11">
    <location>
        <begin position="514"/>
        <end position="526"/>
    </location>
</feature>
<comment type="subcellular location">
    <subcellularLocation>
        <location evidence="1">Nucleus</location>
    </subcellularLocation>
</comment>
<feature type="compositionally biased region" description="Low complexity" evidence="11">
    <location>
        <begin position="40"/>
        <end position="66"/>
    </location>
</feature>
<feature type="compositionally biased region" description="Polar residues" evidence="11">
    <location>
        <begin position="450"/>
        <end position="462"/>
    </location>
</feature>
<evidence type="ECO:0000256" key="1">
    <source>
        <dbReference type="ARBA" id="ARBA00004123"/>
    </source>
</evidence>
<evidence type="ECO:0000256" key="4">
    <source>
        <dbReference type="ARBA" id="ARBA00022771"/>
    </source>
</evidence>
<keyword evidence="6" id="KW-0805">Transcription regulation</keyword>
<keyword evidence="8" id="KW-0539">Nucleus</keyword>
<evidence type="ECO:0000259" key="12">
    <source>
        <dbReference type="PROSITE" id="PS50157"/>
    </source>
</evidence>
<dbReference type="Gene3D" id="3.30.160.60">
    <property type="entry name" value="Classic Zinc Finger"/>
    <property type="match status" value="2"/>
</dbReference>
<dbReference type="InterPro" id="IPR036236">
    <property type="entry name" value="Znf_C2H2_sf"/>
</dbReference>
<dbReference type="PANTHER" id="PTHR23233">
    <property type="entry name" value="SAL-LIKE PROTEIN"/>
    <property type="match status" value="1"/>
</dbReference>
<evidence type="ECO:0000256" key="10">
    <source>
        <dbReference type="PROSITE-ProRule" id="PRU00042"/>
    </source>
</evidence>
<dbReference type="SMART" id="SM00355">
    <property type="entry name" value="ZnF_C2H2"/>
    <property type="match status" value="2"/>
</dbReference>
<sequence length="1076" mass="119619">MEIKECGQGGPHTHTSEPSRLATWVTSSSNSSHEHHSLIHPLQEQQQQQQTQPQVQQLHQAQVSSQRNVSDVSSQPQIQPSLQEWTAKLTMEQRSYHASLAHSGQKQQQSKAFQSTAPDLPWHYTRELGINLRREVDIPLSVHSKPHPDQPLPFQKSLYPMQPHSHSYSKYSPVVNTQSLSVTQSCPSRPTCPRVELVGNQLPQIQTQQPQKALTEPHMQPHDQVSTYSQKSTRGCAGDSDRHQPQHHNQEQQQVSKEQHHYTLRQLAFMNPTKSQHSGLHSTGAVSSSEAATIAPPPQQQQEQEQQRRVPPLYLPHYDSHPASHPQYYQPTLPLCSPYGERDDAHVQQQRGKHRPILPLPFSYQQHENSYDVERKTESELVPKQGSLSALQDTVIGQTQQTQLETPRCDSDRTSDSVTETTIHTGCGYSNTPRVAVEQERSLVLAAVRSSPSHGELSTTATSNRESSISISSISSIRDNGISDIEARADNQQRCSQSHHRDHQKEASEYGSRTLPQPQGASDSTRQLPSLAELVLPIPIKPYSSGKNKTEQSQRMYGLPSDTVVSDANEYLGWAESSVGRIRTPSSSPGTQEHILLMLNTPTVDNVAKVELAASPVGADGGSISGEEKELEEQEQEQEQLLQSGSRPCSSELTAFVPANMRESEPDARIAVLKRTQDVEVDAAHASFLGRIYKDQDTRRYQCQYCAKRFSRPSSLTTHIYTHTGERPFACDIPGCGRSFSVLSNLRRHTRVCQRTRERRLAALSGLALRQNDSYQAWRSAPNDAAPAYMVDLAGRGRGGSEGRMHLHGEQHRMGYSDYSPQHSDLPYRGVSPSTGPVPYYGYAASPLAPMRPPDMHSSTSAYPHTASYAPLNSQYEHHARPPIPLSDRRRFAHVYPSGSASHQPLHHGHQMSGVAPLRDTHLQYYDAPTPIYASTSSRTYTAAPTYDHRPLNHSRSQIRASPPPSVEHLSCQEHTYPPTDHPGPVKSQLSLDSGIGESLPSLAYTGRDGHQIPKGSDSSRPRTSLPFNMPASHPGVVRPADLHYGHTDVKRDDDVTCKLHRCTPYPLKQGVITGE</sequence>
<feature type="region of interest" description="Disordered" evidence="11">
    <location>
        <begin position="205"/>
        <end position="259"/>
    </location>
</feature>
<feature type="region of interest" description="Disordered" evidence="11">
    <location>
        <begin position="1"/>
        <end position="78"/>
    </location>
</feature>
<evidence type="ECO:0000256" key="11">
    <source>
        <dbReference type="SAM" id="MobiDB-lite"/>
    </source>
</evidence>
<gene>
    <name evidence="13" type="ORF">BASA50_003783</name>
</gene>
<feature type="domain" description="C2H2-type" evidence="12">
    <location>
        <begin position="729"/>
        <end position="760"/>
    </location>
</feature>
<dbReference type="SUPFAM" id="SSF57667">
    <property type="entry name" value="beta-beta-alpha zinc fingers"/>
    <property type="match status" value="1"/>
</dbReference>
<accession>A0ABQ8FHN4</accession>
<evidence type="ECO:0000256" key="8">
    <source>
        <dbReference type="ARBA" id="ARBA00023242"/>
    </source>
</evidence>
<evidence type="ECO:0000256" key="2">
    <source>
        <dbReference type="ARBA" id="ARBA00022723"/>
    </source>
</evidence>
<dbReference type="InterPro" id="IPR051565">
    <property type="entry name" value="Sal_C2H2-zinc-finger"/>
</dbReference>
<evidence type="ECO:0000256" key="5">
    <source>
        <dbReference type="ARBA" id="ARBA00022833"/>
    </source>
</evidence>
<evidence type="ECO:0000313" key="14">
    <source>
        <dbReference type="Proteomes" id="UP001648503"/>
    </source>
</evidence>
<dbReference type="PROSITE" id="PS50157">
    <property type="entry name" value="ZINC_FINGER_C2H2_2"/>
    <property type="match status" value="2"/>
</dbReference>
<organism evidence="13 14">
    <name type="scientific">Batrachochytrium salamandrivorans</name>
    <dbReference type="NCBI Taxonomy" id="1357716"/>
    <lineage>
        <taxon>Eukaryota</taxon>
        <taxon>Fungi</taxon>
        <taxon>Fungi incertae sedis</taxon>
        <taxon>Chytridiomycota</taxon>
        <taxon>Chytridiomycota incertae sedis</taxon>
        <taxon>Chytridiomycetes</taxon>
        <taxon>Rhizophydiales</taxon>
        <taxon>Rhizophydiales incertae sedis</taxon>
        <taxon>Batrachochytrium</taxon>
    </lineage>
</organism>
<feature type="region of interest" description="Disordered" evidence="11">
    <location>
        <begin position="616"/>
        <end position="645"/>
    </location>
</feature>
<reference evidence="13 14" key="1">
    <citation type="submission" date="2021-02" db="EMBL/GenBank/DDBJ databases">
        <title>Variation within the Batrachochytrium salamandrivorans European outbreak.</title>
        <authorList>
            <person name="Kelly M."/>
            <person name="Pasmans F."/>
            <person name="Shea T.P."/>
            <person name="Munoz J.F."/>
            <person name="Carranza S."/>
            <person name="Cuomo C.A."/>
            <person name="Martel A."/>
        </authorList>
    </citation>
    <scope>NUCLEOTIDE SEQUENCE [LARGE SCALE GENOMIC DNA]</scope>
    <source>
        <strain evidence="13 14">AMFP18/2</strain>
    </source>
</reference>
<keyword evidence="2" id="KW-0479">Metal-binding</keyword>
<proteinExistence type="inferred from homology"/>
<comment type="caution">
    <text evidence="13">The sequence shown here is derived from an EMBL/GenBank/DDBJ whole genome shotgun (WGS) entry which is preliminary data.</text>
</comment>
<dbReference type="PROSITE" id="PS00028">
    <property type="entry name" value="ZINC_FINGER_C2H2_1"/>
    <property type="match status" value="1"/>
</dbReference>
<evidence type="ECO:0000256" key="9">
    <source>
        <dbReference type="ARBA" id="ARBA00038474"/>
    </source>
</evidence>
<keyword evidence="7" id="KW-0804">Transcription</keyword>
<keyword evidence="5" id="KW-0862">Zinc</keyword>
<feature type="compositionally biased region" description="Polar residues" evidence="11">
    <location>
        <begin position="416"/>
        <end position="433"/>
    </location>
</feature>
<feature type="compositionally biased region" description="Acidic residues" evidence="11">
    <location>
        <begin position="629"/>
        <end position="638"/>
    </location>
</feature>
<dbReference type="Proteomes" id="UP001648503">
    <property type="component" value="Unassembled WGS sequence"/>
</dbReference>
<keyword evidence="4 10" id="KW-0863">Zinc-finger</keyword>
<name>A0ABQ8FHN4_9FUNG</name>